<protein>
    <submittedName>
        <fullName evidence="1">Uncharacterized protein</fullName>
    </submittedName>
</protein>
<proteinExistence type="predicted"/>
<accession>A0A554NDA4</accession>
<comment type="caution">
    <text evidence="1">The sequence shown here is derived from an EMBL/GenBank/DDBJ whole genome shotgun (WGS) entry which is preliminary data.</text>
</comment>
<evidence type="ECO:0000313" key="1">
    <source>
        <dbReference type="EMBL" id="TSD15371.1"/>
    </source>
</evidence>
<gene>
    <name evidence="1" type="ORF">DP107_05885</name>
</gene>
<sequence>MVERGTLRVRSEPHSTDANIGAEVALAVSTVGDSLVFTITSGLRWKHHLTGGRVDGYPAAQAR</sequence>
<name>A0A554NDA4_9EURY</name>
<dbReference type="AlphaFoldDB" id="A0A554NDA4"/>
<organism evidence="1 2">
    <name type="scientific">Haloglomus irregulare</name>
    <dbReference type="NCBI Taxonomy" id="2234134"/>
    <lineage>
        <taxon>Archaea</taxon>
        <taxon>Methanobacteriati</taxon>
        <taxon>Methanobacteriota</taxon>
        <taxon>Stenosarchaea group</taxon>
        <taxon>Halobacteria</taxon>
        <taxon>Halobacteriales</taxon>
        <taxon>Natronomonadaceae</taxon>
        <taxon>Haloglomus</taxon>
    </lineage>
</organism>
<dbReference type="Proteomes" id="UP000319894">
    <property type="component" value="Unassembled WGS sequence"/>
</dbReference>
<dbReference type="InParanoid" id="A0A554NDA4"/>
<reference evidence="1 2" key="1">
    <citation type="submission" date="2018-06" db="EMBL/GenBank/DDBJ databases">
        <title>Natronomonas sp. F16-60 a new haloarchaeon isolated from a solar saltern of Isla Cristina, Huelva, Spain.</title>
        <authorList>
            <person name="Duran-Viseras A."/>
            <person name="Sanchez-Porro C."/>
            <person name="Ventosa A."/>
        </authorList>
    </citation>
    <scope>NUCLEOTIDE SEQUENCE [LARGE SCALE GENOMIC DNA]</scope>
    <source>
        <strain evidence="1 2">F16-60</strain>
    </source>
</reference>
<keyword evidence="2" id="KW-1185">Reference proteome</keyword>
<dbReference type="EMBL" id="QMDX01000002">
    <property type="protein sequence ID" value="TSD15371.1"/>
    <property type="molecule type" value="Genomic_DNA"/>
</dbReference>
<evidence type="ECO:0000313" key="2">
    <source>
        <dbReference type="Proteomes" id="UP000319894"/>
    </source>
</evidence>